<proteinExistence type="predicted"/>
<evidence type="ECO:0000313" key="3">
    <source>
        <dbReference type="EnsemblPlants" id="KQJ96130"/>
    </source>
</evidence>
<dbReference type="EnsemblPlants" id="KQJ96130">
    <property type="protein sequence ID" value="KQJ96130"/>
    <property type="gene ID" value="BRADI_3g21190v3"/>
</dbReference>
<evidence type="ECO:0008006" key="5">
    <source>
        <dbReference type="Google" id="ProtNLM"/>
    </source>
</evidence>
<dbReference type="EMBL" id="CM000882">
    <property type="protein sequence ID" value="KQJ96130.1"/>
    <property type="molecule type" value="Genomic_DNA"/>
</dbReference>
<dbReference type="OrthoDB" id="592612at2759"/>
<dbReference type="PANTHER" id="PTHR33377:SF24">
    <property type="entry name" value="OS10G0134900 PROTEIN"/>
    <property type="match status" value="1"/>
</dbReference>
<dbReference type="PANTHER" id="PTHR33377">
    <property type="entry name" value="OS10G0134700 PROTEIN-RELATED"/>
    <property type="match status" value="1"/>
</dbReference>
<reference evidence="2" key="2">
    <citation type="submission" date="2017-06" db="EMBL/GenBank/DDBJ databases">
        <title>WGS assembly of Brachypodium distachyon.</title>
        <authorList>
            <consortium name="The International Brachypodium Initiative"/>
            <person name="Lucas S."/>
            <person name="Harmon-Smith M."/>
            <person name="Lail K."/>
            <person name="Tice H."/>
            <person name="Grimwood J."/>
            <person name="Bruce D."/>
            <person name="Barry K."/>
            <person name="Shu S."/>
            <person name="Lindquist E."/>
            <person name="Wang M."/>
            <person name="Pitluck S."/>
            <person name="Vogel J.P."/>
            <person name="Garvin D.F."/>
            <person name="Mockler T.C."/>
            <person name="Schmutz J."/>
            <person name="Rokhsar D."/>
            <person name="Bevan M.W."/>
        </authorList>
    </citation>
    <scope>NUCLEOTIDE SEQUENCE</scope>
    <source>
        <strain evidence="2">Bd21</strain>
    </source>
</reference>
<dbReference type="SUPFAM" id="SSF52540">
    <property type="entry name" value="P-loop containing nucleoside triphosphate hydrolases"/>
    <property type="match status" value="1"/>
</dbReference>
<reference evidence="2 3" key="1">
    <citation type="journal article" date="2010" name="Nature">
        <title>Genome sequencing and analysis of the model grass Brachypodium distachyon.</title>
        <authorList>
            <consortium name="International Brachypodium Initiative"/>
        </authorList>
    </citation>
    <scope>NUCLEOTIDE SEQUENCE [LARGE SCALE GENOMIC DNA]</scope>
    <source>
        <strain evidence="2 3">Bd21</strain>
    </source>
</reference>
<dbReference type="Gramene" id="KQJ96130">
    <property type="protein sequence ID" value="KQJ96130"/>
    <property type="gene ID" value="BRADI_3g21190v3"/>
</dbReference>
<dbReference type="ExpressionAtlas" id="A0A0Q3HRK6">
    <property type="expression patterns" value="baseline and differential"/>
</dbReference>
<organism evidence="2">
    <name type="scientific">Brachypodium distachyon</name>
    <name type="common">Purple false brome</name>
    <name type="synonym">Trachynia distachya</name>
    <dbReference type="NCBI Taxonomy" id="15368"/>
    <lineage>
        <taxon>Eukaryota</taxon>
        <taxon>Viridiplantae</taxon>
        <taxon>Streptophyta</taxon>
        <taxon>Embryophyta</taxon>
        <taxon>Tracheophyta</taxon>
        <taxon>Spermatophyta</taxon>
        <taxon>Magnoliopsida</taxon>
        <taxon>Liliopsida</taxon>
        <taxon>Poales</taxon>
        <taxon>Poaceae</taxon>
        <taxon>BOP clade</taxon>
        <taxon>Pooideae</taxon>
        <taxon>Stipodae</taxon>
        <taxon>Brachypodieae</taxon>
        <taxon>Brachypodium</taxon>
    </lineage>
</organism>
<evidence type="ECO:0000313" key="4">
    <source>
        <dbReference type="Proteomes" id="UP000008810"/>
    </source>
</evidence>
<dbReference type="InParanoid" id="A0A0Q3HRK6"/>
<dbReference type="AlphaFoldDB" id="A0A0Q3HRK6"/>
<reference evidence="3" key="3">
    <citation type="submission" date="2018-08" db="UniProtKB">
        <authorList>
            <consortium name="EnsemblPlants"/>
        </authorList>
    </citation>
    <scope>IDENTIFICATION</scope>
    <source>
        <strain evidence="3">cv. Bd21</strain>
    </source>
</reference>
<feature type="region of interest" description="Disordered" evidence="1">
    <location>
        <begin position="335"/>
        <end position="356"/>
    </location>
</feature>
<protein>
    <recommendedName>
        <fullName evidence="5">NB-ARC domain-containing protein</fullName>
    </recommendedName>
</protein>
<evidence type="ECO:0000256" key="1">
    <source>
        <dbReference type="SAM" id="MobiDB-lite"/>
    </source>
</evidence>
<dbReference type="STRING" id="15368.A0A0Q3HRK6"/>
<name>A0A0Q3HRK6_BRADI</name>
<accession>A0A0Q3HRK6</accession>
<dbReference type="FunCoup" id="A0A0Q3HRK6">
    <property type="interactions" value="794"/>
</dbReference>
<keyword evidence="4" id="KW-1185">Reference proteome</keyword>
<sequence length="356" mass="40296">MVSNMTEFVLLLGSCERMFRGPYDTHLYIDNFMFGRQVEKQQVMSVLLQENLPDPFAPAVLPIIGISRVGKKTLVAHVCSNERVRSHFSSVLHLNGENICKMEYDEASIPAGPGRTLVVVEFASDIDDESWQKFSSSARRMGRGSKIIIISRIEKLTRLGTVRPVRVNSLSLEEYSYLFKVLAFGSTDPEEHPRLASVANELAVLMGGSLVTANVCADIFRNNQNVEFWLHVLNKYRNVVASNLSTFREHPKLRMERDRRIDITKLVSTSTSAPLHLMPPHCGDDDSTRGLPKVRFGDLIAGSAVVPKEEFELVARESRIPPYKKFLNVAKFSDQLKSSRRQHRRPSPSNKRQRLD</sequence>
<dbReference type="Proteomes" id="UP000008810">
    <property type="component" value="Chromosome 3"/>
</dbReference>
<evidence type="ECO:0000313" key="2">
    <source>
        <dbReference type="EMBL" id="KQJ96130.1"/>
    </source>
</evidence>
<dbReference type="InterPro" id="IPR027417">
    <property type="entry name" value="P-loop_NTPase"/>
</dbReference>
<gene>
    <name evidence="2" type="ORF">BRADI_3g21190v3</name>
</gene>